<organism evidence="1 2">
    <name type="scientific">Candidatus Mediterraneibacter pullicola</name>
    <dbReference type="NCBI Taxonomy" id="2838682"/>
    <lineage>
        <taxon>Bacteria</taxon>
        <taxon>Bacillati</taxon>
        <taxon>Bacillota</taxon>
        <taxon>Clostridia</taxon>
        <taxon>Lachnospirales</taxon>
        <taxon>Lachnospiraceae</taxon>
        <taxon>Mediterraneibacter</taxon>
    </lineage>
</organism>
<accession>A0A9D2KIP2</accession>
<evidence type="ECO:0000313" key="1">
    <source>
        <dbReference type="EMBL" id="HJA07004.1"/>
    </source>
</evidence>
<sequence>MQEIQDLKLQGYTKADIIRYYEAQGRKPPSRPTISKYYDMDVIPDDPGAKLAKPKTFDAEPFRSTIIRILETNSGKSFCMSSVYDVLEEKFIENGEYEKLPGNQQTLRNYIHYLEDSGQINREPEHRRIYDYVFDTPPGEQMLIDFGEEALSKTTHIHFIFLLLRYSRFLCVYAQDHKYNSEDANSHFPRPAGPHFPASQGHIKRSALEIGRARGAPPC</sequence>
<dbReference type="EMBL" id="DXAK01000042">
    <property type="protein sequence ID" value="HJA07004.1"/>
    <property type="molecule type" value="Genomic_DNA"/>
</dbReference>
<name>A0A9D2KIP2_9FIRM</name>
<evidence type="ECO:0000313" key="2">
    <source>
        <dbReference type="Proteomes" id="UP000824223"/>
    </source>
</evidence>
<dbReference type="Proteomes" id="UP000824223">
    <property type="component" value="Unassembled WGS sequence"/>
</dbReference>
<gene>
    <name evidence="1" type="ORF">H9798_07690</name>
</gene>
<dbReference type="AlphaFoldDB" id="A0A9D2KIP2"/>
<reference evidence="1" key="1">
    <citation type="journal article" date="2021" name="PeerJ">
        <title>Extensive microbial diversity within the chicken gut microbiome revealed by metagenomics and culture.</title>
        <authorList>
            <person name="Gilroy R."/>
            <person name="Ravi A."/>
            <person name="Getino M."/>
            <person name="Pursley I."/>
            <person name="Horton D.L."/>
            <person name="Alikhan N.F."/>
            <person name="Baker D."/>
            <person name="Gharbi K."/>
            <person name="Hall N."/>
            <person name="Watson M."/>
            <person name="Adriaenssens E.M."/>
            <person name="Foster-Nyarko E."/>
            <person name="Jarju S."/>
            <person name="Secka A."/>
            <person name="Antonio M."/>
            <person name="Oren A."/>
            <person name="Chaudhuri R.R."/>
            <person name="La Ragione R."/>
            <person name="Hildebrand F."/>
            <person name="Pallen M.J."/>
        </authorList>
    </citation>
    <scope>NUCLEOTIDE SEQUENCE</scope>
    <source>
        <strain evidence="1">ChiSjej2B20-11307</strain>
    </source>
</reference>
<reference evidence="1" key="2">
    <citation type="submission" date="2021-04" db="EMBL/GenBank/DDBJ databases">
        <authorList>
            <person name="Gilroy R."/>
        </authorList>
    </citation>
    <scope>NUCLEOTIDE SEQUENCE</scope>
    <source>
        <strain evidence="1">ChiSjej2B20-11307</strain>
    </source>
</reference>
<proteinExistence type="predicted"/>
<protein>
    <submittedName>
        <fullName evidence="1">Uncharacterized protein</fullName>
    </submittedName>
</protein>
<comment type="caution">
    <text evidence="1">The sequence shown here is derived from an EMBL/GenBank/DDBJ whole genome shotgun (WGS) entry which is preliminary data.</text>
</comment>